<accession>A0ABU5ZGL3</accession>
<dbReference type="Proteomes" id="UP001310386">
    <property type="component" value="Unassembled WGS sequence"/>
</dbReference>
<name>A0ABU5ZGL3_9BACL</name>
<reference evidence="1" key="1">
    <citation type="submission" date="2023-12" db="EMBL/GenBank/DDBJ databases">
        <title>Fervidustalea candida gen. nov., sp. nov., a novel member of the family Paenibacillaceae isolated from a geothermal area.</title>
        <authorList>
            <person name="Li W.-J."/>
            <person name="Jiao J.-Y."/>
            <person name="Chen Y."/>
        </authorList>
    </citation>
    <scope>NUCLEOTIDE SEQUENCE</scope>
    <source>
        <strain evidence="1">SYSU GA230002</strain>
    </source>
</reference>
<protein>
    <submittedName>
        <fullName evidence="1">EcsC family protein</fullName>
    </submittedName>
</protein>
<gene>
    <name evidence="1" type="ORF">VF724_08230</name>
</gene>
<evidence type="ECO:0000313" key="1">
    <source>
        <dbReference type="EMBL" id="MEB3101648.1"/>
    </source>
</evidence>
<organism evidence="1 2">
    <name type="scientific">Ferviditalea candida</name>
    <dbReference type="NCBI Taxonomy" id="3108399"/>
    <lineage>
        <taxon>Bacteria</taxon>
        <taxon>Bacillati</taxon>
        <taxon>Bacillota</taxon>
        <taxon>Bacilli</taxon>
        <taxon>Bacillales</taxon>
        <taxon>Paenibacillaceae</taxon>
        <taxon>Ferviditalea</taxon>
    </lineage>
</organism>
<dbReference type="PANTHER" id="PTHR41260">
    <property type="entry name" value="PROTEIN ECSC"/>
    <property type="match status" value="1"/>
</dbReference>
<keyword evidence="2" id="KW-1185">Reference proteome</keyword>
<dbReference type="EMBL" id="JAYJLD010000009">
    <property type="protein sequence ID" value="MEB3101648.1"/>
    <property type="molecule type" value="Genomic_DNA"/>
</dbReference>
<dbReference type="Pfam" id="PF12787">
    <property type="entry name" value="EcsC"/>
    <property type="match status" value="1"/>
</dbReference>
<proteinExistence type="predicted"/>
<dbReference type="InterPro" id="IPR024787">
    <property type="entry name" value="EcsC"/>
</dbReference>
<comment type="caution">
    <text evidence="1">The sequence shown here is derived from an EMBL/GenBank/DDBJ whole genome shotgun (WGS) entry which is preliminary data.</text>
</comment>
<sequence length="250" mass="28478">MVESERYRHQIEWEISQWKQKIFKRPGLLENSSRKFSGWLNAKIPDKVHQTVTSTIKGIVNTVLFTAKFVPNGPVLLETPLAARDAKAKGVISRYQKIASAEGAGTGAGGVLLGLVDFPALLAIKMKMLFELAHIYGYDTADLRERLYLLHVFQLAFSGFEQRKKIFAVLSDWNTYQNQFAEQSNAEPQVDWRTFQQEYRDSIDFRKMLQMVPGIGAIVGAWANYSLIDDLGETAINCYRIRLLQLENNQ</sequence>
<dbReference type="RefSeq" id="WP_371753767.1">
    <property type="nucleotide sequence ID" value="NZ_JAYJLD010000009.1"/>
</dbReference>
<evidence type="ECO:0000313" key="2">
    <source>
        <dbReference type="Proteomes" id="UP001310386"/>
    </source>
</evidence>
<dbReference type="PANTHER" id="PTHR41260:SF1">
    <property type="entry name" value="PROTEIN ECSC"/>
    <property type="match status" value="1"/>
</dbReference>